<dbReference type="Proteomes" id="UP000001593">
    <property type="component" value="Unassembled WGS sequence"/>
</dbReference>
<dbReference type="InParanoid" id="A7RLL5"/>
<proteinExistence type="predicted"/>
<protein>
    <recommendedName>
        <fullName evidence="3">FIST domain-containing protein</fullName>
    </recommendedName>
</protein>
<reference evidence="1 2" key="1">
    <citation type="journal article" date="2007" name="Science">
        <title>Sea anemone genome reveals ancestral eumetazoan gene repertoire and genomic organization.</title>
        <authorList>
            <person name="Putnam N.H."/>
            <person name="Srivastava M."/>
            <person name="Hellsten U."/>
            <person name="Dirks B."/>
            <person name="Chapman J."/>
            <person name="Salamov A."/>
            <person name="Terry A."/>
            <person name="Shapiro H."/>
            <person name="Lindquist E."/>
            <person name="Kapitonov V.V."/>
            <person name="Jurka J."/>
            <person name="Genikhovich G."/>
            <person name="Grigoriev I.V."/>
            <person name="Lucas S.M."/>
            <person name="Steele R.E."/>
            <person name="Finnerty J.R."/>
            <person name="Technau U."/>
            <person name="Martindale M.Q."/>
            <person name="Rokhsar D.S."/>
        </authorList>
    </citation>
    <scope>NUCLEOTIDE SEQUENCE [LARGE SCALE GENOMIC DNA]</scope>
    <source>
        <strain evidence="2">CH2 X CH6</strain>
    </source>
</reference>
<dbReference type="HOGENOM" id="CLU_770089_0_0_1"/>
<organism evidence="1 2">
    <name type="scientific">Nematostella vectensis</name>
    <name type="common">Starlet sea anemone</name>
    <dbReference type="NCBI Taxonomy" id="45351"/>
    <lineage>
        <taxon>Eukaryota</taxon>
        <taxon>Metazoa</taxon>
        <taxon>Cnidaria</taxon>
        <taxon>Anthozoa</taxon>
        <taxon>Hexacorallia</taxon>
        <taxon>Actiniaria</taxon>
        <taxon>Edwardsiidae</taxon>
        <taxon>Nematostella</taxon>
    </lineage>
</organism>
<name>A7RLL5_NEMVE</name>
<keyword evidence="2" id="KW-1185">Reference proteome</keyword>
<evidence type="ECO:0000313" key="1">
    <source>
        <dbReference type="EMBL" id="EDO47626.1"/>
    </source>
</evidence>
<evidence type="ECO:0008006" key="3">
    <source>
        <dbReference type="Google" id="ProtNLM"/>
    </source>
</evidence>
<evidence type="ECO:0000313" key="2">
    <source>
        <dbReference type="Proteomes" id="UP000001593"/>
    </source>
</evidence>
<dbReference type="AlphaFoldDB" id="A7RLL5"/>
<dbReference type="OMA" id="NMATHHE"/>
<dbReference type="EMBL" id="DS469518">
    <property type="protein sequence ID" value="EDO47626.1"/>
    <property type="molecule type" value="Genomic_DNA"/>
</dbReference>
<gene>
    <name evidence="1" type="ORF">NEMVEDRAFT_v1g239153</name>
</gene>
<sequence length="360" mass="39682">MATKLNNKINAGYCLSEMADIVEIILTLRQLRRKRKKCYITVLPLTLLKKSLDQIVDFLQNVVLTEAQALLLMSCGQTSCFESLKKVLTGIKQSVPPKCAITGGTFNFVLGTKHLPCDPGIGSNFRDELFGNNPMQPQTTSRISSNLGMILIPRTPDVQVSDFYVPLRNKYKGLEGLGSFLPDMDLPVRLVLVFIHPLSLGKLTKFAVTCKSKYGNEVVLAGCYSQDFVFFKNMATHHEIAGLVVSGNIKAATVVIPYGRDNEDFIGNVITTSERILGTNFTLALANTFALMFFPNLTFMQEVSLLTIIRDKFPNVPFLCSQGPAAYGCDTVKLEAEGRVAGGRDYLQRDAGVIVFMSIL</sequence>
<accession>A7RLL5</accession>